<evidence type="ECO:0000256" key="1">
    <source>
        <dbReference type="SAM" id="MobiDB-lite"/>
    </source>
</evidence>
<evidence type="ECO:0000256" key="2">
    <source>
        <dbReference type="SAM" id="SignalP"/>
    </source>
</evidence>
<proteinExistence type="predicted"/>
<feature type="chain" id="PRO_5007562342" description="Pherophorin domain-containing protein" evidence="2">
    <location>
        <begin position="28"/>
        <end position="258"/>
    </location>
</feature>
<comment type="caution">
    <text evidence="3">The sequence shown here is derived from an EMBL/GenBank/DDBJ whole genome shotgun (WGS) entry which is preliminary data.</text>
</comment>
<protein>
    <recommendedName>
        <fullName evidence="5">Pherophorin domain-containing protein</fullName>
    </recommendedName>
</protein>
<feature type="region of interest" description="Disordered" evidence="1">
    <location>
        <begin position="211"/>
        <end position="235"/>
    </location>
</feature>
<gene>
    <name evidence="3" type="ORF">GPECTOR_2g1497</name>
</gene>
<dbReference type="AlphaFoldDB" id="A0A150H1A1"/>
<dbReference type="Proteomes" id="UP000075714">
    <property type="component" value="Unassembled WGS sequence"/>
</dbReference>
<evidence type="ECO:0008006" key="5">
    <source>
        <dbReference type="Google" id="ProtNLM"/>
    </source>
</evidence>
<organism evidence="3 4">
    <name type="scientific">Gonium pectorale</name>
    <name type="common">Green alga</name>
    <dbReference type="NCBI Taxonomy" id="33097"/>
    <lineage>
        <taxon>Eukaryota</taxon>
        <taxon>Viridiplantae</taxon>
        <taxon>Chlorophyta</taxon>
        <taxon>core chlorophytes</taxon>
        <taxon>Chlorophyceae</taxon>
        <taxon>CS clade</taxon>
        <taxon>Chlamydomonadales</taxon>
        <taxon>Volvocaceae</taxon>
        <taxon>Gonium</taxon>
    </lineage>
</organism>
<feature type="compositionally biased region" description="Pro residues" evidence="1">
    <location>
        <begin position="212"/>
        <end position="230"/>
    </location>
</feature>
<feature type="signal peptide" evidence="2">
    <location>
        <begin position="1"/>
        <end position="27"/>
    </location>
</feature>
<dbReference type="EMBL" id="LSYV01000003">
    <property type="protein sequence ID" value="KXZ55946.1"/>
    <property type="molecule type" value="Genomic_DNA"/>
</dbReference>
<dbReference type="OrthoDB" id="533436at2759"/>
<keyword evidence="4" id="KW-1185">Reference proteome</keyword>
<evidence type="ECO:0000313" key="3">
    <source>
        <dbReference type="EMBL" id="KXZ55946.1"/>
    </source>
</evidence>
<reference evidence="4" key="1">
    <citation type="journal article" date="2016" name="Nat. Commun.">
        <title>The Gonium pectorale genome demonstrates co-option of cell cycle regulation during the evolution of multicellularity.</title>
        <authorList>
            <person name="Hanschen E.R."/>
            <person name="Marriage T.N."/>
            <person name="Ferris P.J."/>
            <person name="Hamaji T."/>
            <person name="Toyoda A."/>
            <person name="Fujiyama A."/>
            <person name="Neme R."/>
            <person name="Noguchi H."/>
            <person name="Minakuchi Y."/>
            <person name="Suzuki M."/>
            <person name="Kawai-Toyooka H."/>
            <person name="Smith D.R."/>
            <person name="Sparks H."/>
            <person name="Anderson J."/>
            <person name="Bakaric R."/>
            <person name="Luria V."/>
            <person name="Karger A."/>
            <person name="Kirschner M.W."/>
            <person name="Durand P.M."/>
            <person name="Michod R.E."/>
            <person name="Nozaki H."/>
            <person name="Olson B.J."/>
        </authorList>
    </citation>
    <scope>NUCLEOTIDE SEQUENCE [LARGE SCALE GENOMIC DNA]</scope>
    <source>
        <strain evidence="4">NIES-2863</strain>
    </source>
</reference>
<keyword evidence="2" id="KW-0732">Signal</keyword>
<name>A0A150H1A1_GONPE</name>
<evidence type="ECO:0000313" key="4">
    <source>
        <dbReference type="Proteomes" id="UP000075714"/>
    </source>
</evidence>
<sequence>MAASLRTMYTVAVALMLLYAALPRVNAHAGHFHLCPDTPSGRGYVRYEIGNCTNFVSLNATANLTMTGKVTMWVYAYKNCSDAISSALEFNTVLYSNGAPLATTNTTGYAYTGTCASATKSVYLDDAPLGNTPDNMIFWYPALTTENGSLCGNAANDMIVRTVGANGQLESSPMQSVVLSTAATGPALCCDFSLFAKPAMEAITAQTAPCDVAPPSPPMASSPPRPPPTSSPGAASGLRMSALGITGAALLMAMAFLA</sequence>
<accession>A0A150H1A1</accession>